<organism evidence="2 3">
    <name type="scientific">Musa troglodytarum</name>
    <name type="common">fe'i banana</name>
    <dbReference type="NCBI Taxonomy" id="320322"/>
    <lineage>
        <taxon>Eukaryota</taxon>
        <taxon>Viridiplantae</taxon>
        <taxon>Streptophyta</taxon>
        <taxon>Embryophyta</taxon>
        <taxon>Tracheophyta</taxon>
        <taxon>Spermatophyta</taxon>
        <taxon>Magnoliopsida</taxon>
        <taxon>Liliopsida</taxon>
        <taxon>Zingiberales</taxon>
        <taxon>Musaceae</taxon>
        <taxon>Musa</taxon>
    </lineage>
</organism>
<feature type="compositionally biased region" description="Polar residues" evidence="1">
    <location>
        <begin position="106"/>
        <end position="122"/>
    </location>
</feature>
<reference evidence="2" key="1">
    <citation type="submission" date="2022-05" db="EMBL/GenBank/DDBJ databases">
        <title>The Musa troglodytarum L. genome provides insights into the mechanism of non-climacteric behaviour and enrichment of carotenoids.</title>
        <authorList>
            <person name="Wang J."/>
        </authorList>
    </citation>
    <scope>NUCLEOTIDE SEQUENCE</scope>
    <source>
        <tissue evidence="2">Leaf</tissue>
    </source>
</reference>
<protein>
    <submittedName>
        <fullName evidence="2">Protein SUPPRESSOR OF PHYA-105</fullName>
    </submittedName>
</protein>
<keyword evidence="3" id="KW-1185">Reference proteome</keyword>
<dbReference type="EMBL" id="CP097503">
    <property type="protein sequence ID" value="URD78556.1"/>
    <property type="molecule type" value="Genomic_DNA"/>
</dbReference>
<feature type="compositionally biased region" description="Acidic residues" evidence="1">
    <location>
        <begin position="1"/>
        <end position="29"/>
    </location>
</feature>
<dbReference type="Proteomes" id="UP001055439">
    <property type="component" value="Chromosome 10"/>
</dbReference>
<feature type="region of interest" description="Disordered" evidence="1">
    <location>
        <begin position="1"/>
        <end position="47"/>
    </location>
</feature>
<dbReference type="AlphaFoldDB" id="A0A9E7JF32"/>
<evidence type="ECO:0000313" key="2">
    <source>
        <dbReference type="EMBL" id="URD78556.1"/>
    </source>
</evidence>
<sequence length="253" mass="27824">MEEGEEVEVEAEEAESEEEERDEDGEEEREEKRTVDEEMEETKEEEAPIWRRGIAHLASFVGIAEPIHRPLHPSQIEAIVRVGSGPSGNTDSLMGLRPLHAIQELYPSSGSSATRPRPSSSGGEAGEGMRQDAATTPYMSYRGRRDDGVELFRGQTGVGGIRSGEGAFTVGSGIQKKWASIDETLKREESEVTRTRRALSAACIVLDAPEGWRGSRGQASFPLRQVPLCRESSSSCWRRSGANWLTTFLTGRT</sequence>
<evidence type="ECO:0000256" key="1">
    <source>
        <dbReference type="SAM" id="MobiDB-lite"/>
    </source>
</evidence>
<evidence type="ECO:0000313" key="3">
    <source>
        <dbReference type="Proteomes" id="UP001055439"/>
    </source>
</evidence>
<feature type="region of interest" description="Disordered" evidence="1">
    <location>
        <begin position="106"/>
        <end position="137"/>
    </location>
</feature>
<name>A0A9E7JF32_9LILI</name>
<accession>A0A9E7JF32</accession>
<gene>
    <name evidence="2" type="ORF">MUK42_02436</name>
</gene>
<proteinExistence type="predicted"/>
<dbReference type="OrthoDB" id="273771at2759"/>